<dbReference type="InterPro" id="IPR052276">
    <property type="entry name" value="Diphthamide-biosynth_chaperone"/>
</dbReference>
<dbReference type="CDD" id="cd06257">
    <property type="entry name" value="DnaJ"/>
    <property type="match status" value="1"/>
</dbReference>
<dbReference type="PANTHER" id="PTHR44240">
    <property type="entry name" value="DNAJ DOMAIN (PROKARYOTIC HEAT SHOCK PROTEIN)-RELATED"/>
    <property type="match status" value="1"/>
</dbReference>
<gene>
    <name evidence="3" type="ORF">EV640_10138</name>
</gene>
<feature type="domain" description="J" evidence="2">
    <location>
        <begin position="21"/>
        <end position="82"/>
    </location>
</feature>
<dbReference type="InterPro" id="IPR018253">
    <property type="entry name" value="DnaJ_domain_CS"/>
</dbReference>
<dbReference type="Gene3D" id="1.10.287.110">
    <property type="entry name" value="DnaJ domain"/>
    <property type="match status" value="1"/>
</dbReference>
<dbReference type="InterPro" id="IPR036869">
    <property type="entry name" value="J_dom_sf"/>
</dbReference>
<dbReference type="SMART" id="SM00271">
    <property type="entry name" value="DnaJ"/>
    <property type="match status" value="1"/>
</dbReference>
<reference evidence="3 4" key="1">
    <citation type="submission" date="2019-03" db="EMBL/GenBank/DDBJ databases">
        <title>Genomic Encyclopedia of Type Strains, Phase III (KMG-III): the genomes of soil and plant-associated and newly described type strains.</title>
        <authorList>
            <person name="Whitman W."/>
        </authorList>
    </citation>
    <scope>NUCLEOTIDE SEQUENCE [LARGE SCALE GENOMIC DNA]</scope>
    <source>
        <strain evidence="3 4">DSM 27373</strain>
    </source>
</reference>
<accession>A0A4R7G779</accession>
<dbReference type="PROSITE" id="PS50076">
    <property type="entry name" value="DNAJ_2"/>
    <property type="match status" value="1"/>
</dbReference>
<sequence>MSTILRFWGYRESSMSSHSEDLYSVLGIGPDADAQAVRAAYRKQARRAHPDAGGTAEEFHEVQSAWEVLGDEAARAAYDRKLRQPQGAGAEEDSENDGPTYGRPGFGGFGGSGAAFRTTASGSTSARSGSADSARTPSGTAHLAPIYIPDLSRPEPLSLPLTSQRTHGRFASKGLFGGGRTRRAERMAALLEKHVLAELPTARLFNAVALEPAGKDRRGASRPPRGPAVDHVLVCGDTLVVVSSLEVPAAAASWDGHRLHAAGRSLTLPDLTGDSRLLRATLEAAMRDAGRETSLNLGQQLVLHSPDGGMQSPVVESRGAGIARAPLAPARAFRSIREQLAASAQANVIDRHLLAALRRQLQHPFE</sequence>
<name>A0A4R7G779_9MICC</name>
<protein>
    <submittedName>
        <fullName evidence="3">DnaJ-like protein</fullName>
    </submittedName>
</protein>
<evidence type="ECO:0000313" key="4">
    <source>
        <dbReference type="Proteomes" id="UP000294506"/>
    </source>
</evidence>
<dbReference type="Pfam" id="PF00226">
    <property type="entry name" value="DnaJ"/>
    <property type="match status" value="1"/>
</dbReference>
<comment type="caution">
    <text evidence="3">The sequence shown here is derived from an EMBL/GenBank/DDBJ whole genome shotgun (WGS) entry which is preliminary data.</text>
</comment>
<feature type="region of interest" description="Disordered" evidence="1">
    <location>
        <begin position="82"/>
        <end position="141"/>
    </location>
</feature>
<dbReference type="PANTHER" id="PTHR44240:SF10">
    <property type="entry name" value="J DOMAIN-CONTAINING PROTEIN"/>
    <property type="match status" value="1"/>
</dbReference>
<feature type="compositionally biased region" description="Gly residues" evidence="1">
    <location>
        <begin position="104"/>
        <end position="113"/>
    </location>
</feature>
<keyword evidence="4" id="KW-1185">Reference proteome</keyword>
<dbReference type="PRINTS" id="PR00625">
    <property type="entry name" value="JDOMAIN"/>
</dbReference>
<dbReference type="AlphaFoldDB" id="A0A4R7G779"/>
<dbReference type="SUPFAM" id="SSF46565">
    <property type="entry name" value="Chaperone J-domain"/>
    <property type="match status" value="1"/>
</dbReference>
<evidence type="ECO:0000256" key="1">
    <source>
        <dbReference type="SAM" id="MobiDB-lite"/>
    </source>
</evidence>
<dbReference type="EMBL" id="SOAN01000001">
    <property type="protein sequence ID" value="TDS87257.1"/>
    <property type="molecule type" value="Genomic_DNA"/>
</dbReference>
<organism evidence="3 4">
    <name type="scientific">Nesterenkonia aurantiaca</name>
    <dbReference type="NCBI Taxonomy" id="1436010"/>
    <lineage>
        <taxon>Bacteria</taxon>
        <taxon>Bacillati</taxon>
        <taxon>Actinomycetota</taxon>
        <taxon>Actinomycetes</taxon>
        <taxon>Micrococcales</taxon>
        <taxon>Micrococcaceae</taxon>
        <taxon>Nesterenkonia</taxon>
    </lineage>
</organism>
<feature type="compositionally biased region" description="Low complexity" evidence="1">
    <location>
        <begin position="114"/>
        <end position="135"/>
    </location>
</feature>
<dbReference type="Proteomes" id="UP000294506">
    <property type="component" value="Unassembled WGS sequence"/>
</dbReference>
<proteinExistence type="predicted"/>
<dbReference type="InterPro" id="IPR001623">
    <property type="entry name" value="DnaJ_domain"/>
</dbReference>
<evidence type="ECO:0000313" key="3">
    <source>
        <dbReference type="EMBL" id="TDS87257.1"/>
    </source>
</evidence>
<evidence type="ECO:0000259" key="2">
    <source>
        <dbReference type="PROSITE" id="PS50076"/>
    </source>
</evidence>
<dbReference type="PROSITE" id="PS00636">
    <property type="entry name" value="DNAJ_1"/>
    <property type="match status" value="1"/>
</dbReference>